<proteinExistence type="predicted"/>
<organism evidence="1 2">
    <name type="scientific">Colletotrichum tamarilloi</name>
    <dbReference type="NCBI Taxonomy" id="1209934"/>
    <lineage>
        <taxon>Eukaryota</taxon>
        <taxon>Fungi</taxon>
        <taxon>Dikarya</taxon>
        <taxon>Ascomycota</taxon>
        <taxon>Pezizomycotina</taxon>
        <taxon>Sordariomycetes</taxon>
        <taxon>Hypocreomycetidae</taxon>
        <taxon>Glomerellales</taxon>
        <taxon>Glomerellaceae</taxon>
        <taxon>Colletotrichum</taxon>
        <taxon>Colletotrichum acutatum species complex</taxon>
    </lineage>
</organism>
<sequence length="255" mass="28838">MVPVTLNSLPYELLLIVAEKLVEDELSPSYKTECTYETSTQQLDRYWRISHQLGNRYPIEHEQMPFIPDNGAALVSLAKAGNRRLLGACYEVLYKNPISGRGFLAFGDTLEYINLACQNEMQHLKMLESPNDGLEWDRMLRKGLFAYEDVTCSDFAKAILLKLQGLKSLNISCYSFPYLLSLVEAHFYHCELLENEILHVCLRSKCSSSTSLRCNPLAETVETCMSLVRRRACTLLLLSYTPVSAGEISQGESDS</sequence>
<gene>
    <name evidence="1" type="ORF">CTAM01_12275</name>
</gene>
<evidence type="ECO:0000313" key="2">
    <source>
        <dbReference type="Proteomes" id="UP001227543"/>
    </source>
</evidence>
<dbReference type="GeneID" id="85412520"/>
<keyword evidence="2" id="KW-1185">Reference proteome</keyword>
<protein>
    <recommendedName>
        <fullName evidence="3">F-box domain-containing protein</fullName>
    </recommendedName>
</protein>
<name>A0ABQ9QV41_9PEZI</name>
<dbReference type="RefSeq" id="XP_060377051.1">
    <property type="nucleotide sequence ID" value="XM_060528282.1"/>
</dbReference>
<reference evidence="1 2" key="1">
    <citation type="submission" date="2016-10" db="EMBL/GenBank/DDBJ databases">
        <title>The genome sequence of Colletotrichum fioriniae PJ7.</title>
        <authorList>
            <person name="Baroncelli R."/>
        </authorList>
    </citation>
    <scope>NUCLEOTIDE SEQUENCE [LARGE SCALE GENOMIC DNA]</scope>
    <source>
        <strain evidence="1 2">Tom-12</strain>
    </source>
</reference>
<dbReference type="EMBL" id="MLFU01000074">
    <property type="protein sequence ID" value="KAK1486224.1"/>
    <property type="molecule type" value="Genomic_DNA"/>
</dbReference>
<comment type="caution">
    <text evidence="1">The sequence shown here is derived from an EMBL/GenBank/DDBJ whole genome shotgun (WGS) entry which is preliminary data.</text>
</comment>
<evidence type="ECO:0008006" key="3">
    <source>
        <dbReference type="Google" id="ProtNLM"/>
    </source>
</evidence>
<accession>A0ABQ9QV41</accession>
<dbReference type="Proteomes" id="UP001227543">
    <property type="component" value="Unassembled WGS sequence"/>
</dbReference>
<evidence type="ECO:0000313" key="1">
    <source>
        <dbReference type="EMBL" id="KAK1486224.1"/>
    </source>
</evidence>